<name>A0A195B5H9_9HYME</name>
<keyword evidence="2" id="KW-1185">Reference proteome</keyword>
<accession>A0A195B5H9</accession>
<reference evidence="1 2" key="1">
    <citation type="submission" date="2015-09" db="EMBL/GenBank/DDBJ databases">
        <title>Atta colombica WGS genome.</title>
        <authorList>
            <person name="Nygaard S."/>
            <person name="Hu H."/>
            <person name="Boomsma J."/>
            <person name="Zhang G."/>
        </authorList>
    </citation>
    <scope>NUCLEOTIDE SEQUENCE [LARGE SCALE GENOMIC DNA]</scope>
    <source>
        <strain evidence="1">Treedump-2</strain>
        <tissue evidence="1">Whole body</tissue>
    </source>
</reference>
<organism evidence="1 2">
    <name type="scientific">Atta colombica</name>
    <dbReference type="NCBI Taxonomy" id="520822"/>
    <lineage>
        <taxon>Eukaryota</taxon>
        <taxon>Metazoa</taxon>
        <taxon>Ecdysozoa</taxon>
        <taxon>Arthropoda</taxon>
        <taxon>Hexapoda</taxon>
        <taxon>Insecta</taxon>
        <taxon>Pterygota</taxon>
        <taxon>Neoptera</taxon>
        <taxon>Endopterygota</taxon>
        <taxon>Hymenoptera</taxon>
        <taxon>Apocrita</taxon>
        <taxon>Aculeata</taxon>
        <taxon>Formicoidea</taxon>
        <taxon>Formicidae</taxon>
        <taxon>Myrmicinae</taxon>
        <taxon>Atta</taxon>
    </lineage>
</organism>
<dbReference type="AlphaFoldDB" id="A0A195B5H9"/>
<proteinExistence type="predicted"/>
<evidence type="ECO:0000313" key="1">
    <source>
        <dbReference type="EMBL" id="KYM79768.1"/>
    </source>
</evidence>
<dbReference type="Proteomes" id="UP000078540">
    <property type="component" value="Unassembled WGS sequence"/>
</dbReference>
<sequence>MLRAILKMINNRKHIYSNRIKHSSSNAGYILSIRWVRSSVRNLAHWRSTLRIVKAKFVRLNSELFSEMGEYMSGEPRSVT</sequence>
<evidence type="ECO:0000313" key="2">
    <source>
        <dbReference type="Proteomes" id="UP000078540"/>
    </source>
</evidence>
<dbReference type="EMBL" id="KQ976582">
    <property type="protein sequence ID" value="KYM79768.1"/>
    <property type="molecule type" value="Genomic_DNA"/>
</dbReference>
<gene>
    <name evidence="1" type="ORF">ALC53_09690</name>
</gene>
<protein>
    <submittedName>
        <fullName evidence="1">Uncharacterized protein</fullName>
    </submittedName>
</protein>